<dbReference type="Gene3D" id="1.20.1250.20">
    <property type="entry name" value="MFS general substrate transporter like domains"/>
    <property type="match status" value="1"/>
</dbReference>
<feature type="transmembrane region" description="Helical" evidence="7">
    <location>
        <begin position="141"/>
        <end position="165"/>
    </location>
</feature>
<dbReference type="CDD" id="cd17472">
    <property type="entry name" value="MFS_YajR_like"/>
    <property type="match status" value="1"/>
</dbReference>
<feature type="transmembrane region" description="Helical" evidence="7">
    <location>
        <begin position="255"/>
        <end position="274"/>
    </location>
</feature>
<dbReference type="SUPFAM" id="SSF103473">
    <property type="entry name" value="MFS general substrate transporter"/>
    <property type="match status" value="1"/>
</dbReference>
<dbReference type="PANTHER" id="PTHR43124">
    <property type="entry name" value="PURINE EFFLUX PUMP PBUE"/>
    <property type="match status" value="1"/>
</dbReference>
<feature type="transmembrane region" description="Helical" evidence="7">
    <location>
        <begin position="283"/>
        <end position="301"/>
    </location>
</feature>
<evidence type="ECO:0000256" key="3">
    <source>
        <dbReference type="ARBA" id="ARBA00022692"/>
    </source>
</evidence>
<evidence type="ECO:0000256" key="5">
    <source>
        <dbReference type="ARBA" id="ARBA00023136"/>
    </source>
</evidence>
<evidence type="ECO:0000256" key="6">
    <source>
        <dbReference type="SAM" id="MobiDB-lite"/>
    </source>
</evidence>
<comment type="caution">
    <text evidence="9">The sequence shown here is derived from an EMBL/GenBank/DDBJ whole genome shotgun (WGS) entry which is preliminary data.</text>
</comment>
<dbReference type="InterPro" id="IPR011701">
    <property type="entry name" value="MFS"/>
</dbReference>
<evidence type="ECO:0000256" key="1">
    <source>
        <dbReference type="ARBA" id="ARBA00004651"/>
    </source>
</evidence>
<feature type="transmembrane region" description="Helical" evidence="7">
    <location>
        <begin position="374"/>
        <end position="392"/>
    </location>
</feature>
<evidence type="ECO:0000313" key="9">
    <source>
        <dbReference type="EMBL" id="PCI30451.1"/>
    </source>
</evidence>
<feature type="domain" description="Major facilitator superfamily (MFS) profile" evidence="8">
    <location>
        <begin position="17"/>
        <end position="390"/>
    </location>
</feature>
<dbReference type="GO" id="GO:0005886">
    <property type="term" value="C:plasma membrane"/>
    <property type="evidence" value="ECO:0007669"/>
    <property type="project" value="UniProtKB-SubCell"/>
</dbReference>
<evidence type="ECO:0000313" key="10">
    <source>
        <dbReference type="Proteomes" id="UP000218113"/>
    </source>
</evidence>
<protein>
    <submittedName>
        <fullName evidence="9">MFS transporter</fullName>
    </submittedName>
</protein>
<feature type="compositionally biased region" description="Polar residues" evidence="6">
    <location>
        <begin position="405"/>
        <end position="417"/>
    </location>
</feature>
<keyword evidence="4 7" id="KW-1133">Transmembrane helix</keyword>
<keyword evidence="3 7" id="KW-0812">Transmembrane</keyword>
<evidence type="ECO:0000256" key="4">
    <source>
        <dbReference type="ARBA" id="ARBA00022989"/>
    </source>
</evidence>
<accession>A0A2A4TAR8</accession>
<dbReference type="Pfam" id="PF07690">
    <property type="entry name" value="MFS_1"/>
    <property type="match status" value="1"/>
</dbReference>
<evidence type="ECO:0000256" key="7">
    <source>
        <dbReference type="SAM" id="Phobius"/>
    </source>
</evidence>
<dbReference type="Proteomes" id="UP000218113">
    <property type="component" value="Unassembled WGS sequence"/>
</dbReference>
<dbReference type="InterPro" id="IPR036259">
    <property type="entry name" value="MFS_trans_sf"/>
</dbReference>
<proteinExistence type="predicted"/>
<organism evidence="9 10">
    <name type="scientific">SAR324 cluster bacterium</name>
    <dbReference type="NCBI Taxonomy" id="2024889"/>
    <lineage>
        <taxon>Bacteria</taxon>
        <taxon>Deltaproteobacteria</taxon>
        <taxon>SAR324 cluster</taxon>
    </lineage>
</organism>
<dbReference type="InterPro" id="IPR020846">
    <property type="entry name" value="MFS_dom"/>
</dbReference>
<gene>
    <name evidence="9" type="ORF">COB67_02035</name>
</gene>
<dbReference type="InterPro" id="IPR050189">
    <property type="entry name" value="MFS_Efflux_Transporters"/>
</dbReference>
<feature type="transmembrane region" description="Helical" evidence="7">
    <location>
        <begin position="307"/>
        <end position="325"/>
    </location>
</feature>
<keyword evidence="5 7" id="KW-0472">Membrane</keyword>
<feature type="region of interest" description="Disordered" evidence="6">
    <location>
        <begin position="396"/>
        <end position="417"/>
    </location>
</feature>
<dbReference type="GO" id="GO:0022857">
    <property type="term" value="F:transmembrane transporter activity"/>
    <property type="evidence" value="ECO:0007669"/>
    <property type="project" value="InterPro"/>
</dbReference>
<dbReference type="EMBL" id="NVSR01000005">
    <property type="protein sequence ID" value="PCI30451.1"/>
    <property type="molecule type" value="Genomic_DNA"/>
</dbReference>
<name>A0A2A4TAR8_9DELT</name>
<feature type="transmembrane region" description="Helical" evidence="7">
    <location>
        <begin position="109"/>
        <end position="129"/>
    </location>
</feature>
<feature type="transmembrane region" description="Helical" evidence="7">
    <location>
        <begin position="84"/>
        <end position="103"/>
    </location>
</feature>
<feature type="transmembrane region" description="Helical" evidence="7">
    <location>
        <begin position="211"/>
        <end position="235"/>
    </location>
</feature>
<dbReference type="AlphaFoldDB" id="A0A2A4TAR8"/>
<feature type="transmembrane region" description="Helical" evidence="7">
    <location>
        <begin position="346"/>
        <end position="368"/>
    </location>
</feature>
<evidence type="ECO:0000256" key="2">
    <source>
        <dbReference type="ARBA" id="ARBA00022475"/>
    </source>
</evidence>
<feature type="transmembrane region" description="Helical" evidence="7">
    <location>
        <begin position="171"/>
        <end position="190"/>
    </location>
</feature>
<keyword evidence="2" id="KW-1003">Cell membrane</keyword>
<dbReference type="PROSITE" id="PS50850">
    <property type="entry name" value="MFS"/>
    <property type="match status" value="1"/>
</dbReference>
<reference evidence="10" key="1">
    <citation type="submission" date="2017-08" db="EMBL/GenBank/DDBJ databases">
        <title>A dynamic microbial community with high functional redundancy inhabits the cold, oxic subseafloor aquifer.</title>
        <authorList>
            <person name="Tully B.J."/>
            <person name="Wheat C.G."/>
            <person name="Glazer B.T."/>
            <person name="Huber J.A."/>
        </authorList>
    </citation>
    <scope>NUCLEOTIDE SEQUENCE [LARGE SCALE GENOMIC DNA]</scope>
</reference>
<feature type="transmembrane region" description="Helical" evidence="7">
    <location>
        <begin position="21"/>
        <end position="44"/>
    </location>
</feature>
<evidence type="ECO:0000259" key="8">
    <source>
        <dbReference type="PROSITE" id="PS50850"/>
    </source>
</evidence>
<comment type="subcellular location">
    <subcellularLocation>
        <location evidence="1">Cell membrane</location>
        <topology evidence="1">Multi-pass membrane protein</topology>
    </subcellularLocation>
</comment>
<dbReference type="PANTHER" id="PTHR43124:SF3">
    <property type="entry name" value="CHLORAMPHENICOL EFFLUX PUMP RV0191"/>
    <property type="match status" value="1"/>
</dbReference>
<sequence>MAKKQNSPVFTPDEKKSILGLSLILFFRMSGLFMIFPVFSVLAMELEGSTPMLVGLAMGCYGLTSAFLQIPFGTWSDRAGRKPVLAVAIIIFILGSIMAAMSSNIYTMILARFLQGAGAVSAPIFALIADLTRPEVRARANAGLGASIGMAFGVAMFAAPFLAHWLGLSGVFWAITGMASMSLVILFTFIPSPKVVVPLTKEKTSVLIRRVLDITPLKTINLGAFVCSMGLSITFFMTPLLLKENGWDKSDWWKVYLPMLLAGAMTMVPAAIIAETKNKFREVMIVGAILILATFVILFLGQALNSFALNLTAGFLFFMGFNIFEPIFPSLVTRMTDPQTKGTASGVYNFCQFIGQFLGAMLAGMLYLEYPSTIALVMIVLTLFFIWKTLSFPNPTPREEKEQTDATPTNKQEGVYN</sequence>
<feature type="transmembrane region" description="Helical" evidence="7">
    <location>
        <begin position="50"/>
        <end position="72"/>
    </location>
</feature>